<dbReference type="Gene3D" id="2.10.109.10">
    <property type="entry name" value="Umud Fragment, subunit A"/>
    <property type="match status" value="1"/>
</dbReference>
<dbReference type="CDD" id="cd06529">
    <property type="entry name" value="S24_LexA-like"/>
    <property type="match status" value="1"/>
</dbReference>
<dbReference type="RefSeq" id="WP_009147450.1">
    <property type="nucleotide sequence ID" value="NZ_CP121471.1"/>
</dbReference>
<evidence type="ECO:0000259" key="1">
    <source>
        <dbReference type="Pfam" id="PF00717"/>
    </source>
</evidence>
<evidence type="ECO:0000313" key="3">
    <source>
        <dbReference type="Proteomes" id="UP000002964"/>
    </source>
</evidence>
<dbReference type="eggNOG" id="COG2932">
    <property type="taxonomic scope" value="Bacteria"/>
</dbReference>
<dbReference type="STRING" id="631362.Thi970DRAFT_01026"/>
<dbReference type="InterPro" id="IPR036286">
    <property type="entry name" value="LexA/Signal_pep-like_sf"/>
</dbReference>
<sequence>MNEQTPTARSEMGLALDNGGCALQEPFALQVLGPDMEPEFPDRCVVIIDPVNKVADGMYIFAEVEGIRWLRQYRRDEKGRQWLIALNPDFPDIALDGLEWSMLGLIIQRNIRRKIKHYKYDAAEVAAPTTDLTGT</sequence>
<accession>H8YY40</accession>
<dbReference type="AlphaFoldDB" id="H8YY40"/>
<organism evidence="2 3">
    <name type="scientific">Thiorhodovibrio frisius</name>
    <dbReference type="NCBI Taxonomy" id="631362"/>
    <lineage>
        <taxon>Bacteria</taxon>
        <taxon>Pseudomonadati</taxon>
        <taxon>Pseudomonadota</taxon>
        <taxon>Gammaproteobacteria</taxon>
        <taxon>Chromatiales</taxon>
        <taxon>Chromatiaceae</taxon>
        <taxon>Thiorhodovibrio</taxon>
    </lineage>
</organism>
<reference evidence="3" key="1">
    <citation type="submission" date="2011-06" db="EMBL/GenBank/DDBJ databases">
        <authorList>
            <consortium name="US DOE Joint Genome Institute (JGI-PGF)"/>
            <person name="Lucas S."/>
            <person name="Han J."/>
            <person name="Lapidus A."/>
            <person name="Cheng J.-F."/>
            <person name="Goodwin L."/>
            <person name="Pitluck S."/>
            <person name="Peters L."/>
            <person name="Land M.L."/>
            <person name="Hauser L."/>
            <person name="Vogl K."/>
            <person name="Liu Z."/>
            <person name="Overmann J."/>
            <person name="Frigaard N.-U."/>
            <person name="Bryant D.A."/>
            <person name="Woyke T.J."/>
        </authorList>
    </citation>
    <scope>NUCLEOTIDE SEQUENCE [LARGE SCALE GENOMIC DNA]</scope>
    <source>
        <strain evidence="3">970</strain>
    </source>
</reference>
<gene>
    <name evidence="2" type="ORF">Thi970DRAFT_01026</name>
</gene>
<evidence type="ECO:0000313" key="2">
    <source>
        <dbReference type="EMBL" id="EIC23366.1"/>
    </source>
</evidence>
<dbReference type="Pfam" id="PF00717">
    <property type="entry name" value="Peptidase_S24"/>
    <property type="match status" value="1"/>
</dbReference>
<keyword evidence="3" id="KW-1185">Reference proteome</keyword>
<dbReference type="Proteomes" id="UP000002964">
    <property type="component" value="Unassembled WGS sequence"/>
</dbReference>
<feature type="domain" description="Peptidase S24/S26A/S26B/S26C" evidence="1">
    <location>
        <begin position="24"/>
        <end position="106"/>
    </location>
</feature>
<protein>
    <recommendedName>
        <fullName evidence="1">Peptidase S24/S26A/S26B/S26C domain-containing protein</fullName>
    </recommendedName>
</protein>
<reference evidence="2 3" key="2">
    <citation type="submission" date="2011-11" db="EMBL/GenBank/DDBJ databases">
        <authorList>
            <consortium name="US DOE Joint Genome Institute"/>
            <person name="Lucas S."/>
            <person name="Han J."/>
            <person name="Lapidus A."/>
            <person name="Cheng J.-F."/>
            <person name="Goodwin L."/>
            <person name="Pitluck S."/>
            <person name="Peters L."/>
            <person name="Ovchinnikova G."/>
            <person name="Zhang X."/>
            <person name="Detter J.C."/>
            <person name="Han C."/>
            <person name="Tapia R."/>
            <person name="Land M."/>
            <person name="Hauser L."/>
            <person name="Kyrpides N."/>
            <person name="Ivanova N."/>
            <person name="Pagani I."/>
            <person name="Vogl K."/>
            <person name="Liu Z."/>
            <person name="Overmann J."/>
            <person name="Frigaard N.-U."/>
            <person name="Bryant D."/>
            <person name="Woyke T."/>
        </authorList>
    </citation>
    <scope>NUCLEOTIDE SEQUENCE [LARGE SCALE GENOMIC DNA]</scope>
    <source>
        <strain evidence="2 3">970</strain>
    </source>
</reference>
<dbReference type="InterPro" id="IPR039418">
    <property type="entry name" value="LexA-like"/>
</dbReference>
<dbReference type="SUPFAM" id="SSF51306">
    <property type="entry name" value="LexA/Signal peptidase"/>
    <property type="match status" value="1"/>
</dbReference>
<proteinExistence type="predicted"/>
<dbReference type="HOGENOM" id="CLU_162080_0_0_6"/>
<name>H8YY40_9GAMM</name>
<dbReference type="InterPro" id="IPR015927">
    <property type="entry name" value="Peptidase_S24_S26A/B/C"/>
</dbReference>
<dbReference type="EMBL" id="JH603168">
    <property type="protein sequence ID" value="EIC23366.1"/>
    <property type="molecule type" value="Genomic_DNA"/>
</dbReference>